<sequence>TDRYYETLEKSSKGWHEGTHNPWPYINFVLSIMKMAYRDFIARVGEVKAPRGEKRETVISGINQLIKRPKSGFTLRELEQVCPGVSRDMVRHVLREQQESGAIACHGRGPGAVWKRPEGPNQGNALPPDKGNNKGNSEPRQDFPSPDSRHGVKKP</sequence>
<protein>
    <submittedName>
        <fullName evidence="2">Filamentation induced by cAMP protein Fic</fullName>
    </submittedName>
</protein>
<reference evidence="2" key="2">
    <citation type="journal article" date="2014" name="ISME J.">
        <title>Microbial stratification in low pH oxic and suboxic macroscopic growths along an acid mine drainage.</title>
        <authorList>
            <person name="Mendez-Garcia C."/>
            <person name="Mesa V."/>
            <person name="Sprenger R.R."/>
            <person name="Richter M."/>
            <person name="Diez M.S."/>
            <person name="Solano J."/>
            <person name="Bargiela R."/>
            <person name="Golyshina O.V."/>
            <person name="Manteca A."/>
            <person name="Ramos J.L."/>
            <person name="Gallego J.R."/>
            <person name="Llorente I."/>
            <person name="Martins Dos Santos V.A."/>
            <person name="Jensen O.N."/>
            <person name="Pelaez A.I."/>
            <person name="Sanchez J."/>
            <person name="Ferrer M."/>
        </authorList>
    </citation>
    <scope>NUCLEOTIDE SEQUENCE</scope>
</reference>
<feature type="region of interest" description="Disordered" evidence="1">
    <location>
        <begin position="101"/>
        <end position="155"/>
    </location>
</feature>
<reference evidence="2" key="1">
    <citation type="submission" date="2013-08" db="EMBL/GenBank/DDBJ databases">
        <authorList>
            <person name="Mendez C."/>
            <person name="Richter M."/>
            <person name="Ferrer M."/>
            <person name="Sanchez J."/>
        </authorList>
    </citation>
    <scope>NUCLEOTIDE SEQUENCE</scope>
</reference>
<proteinExistence type="predicted"/>
<evidence type="ECO:0000256" key="1">
    <source>
        <dbReference type="SAM" id="MobiDB-lite"/>
    </source>
</evidence>
<feature type="non-terminal residue" evidence="2">
    <location>
        <position position="1"/>
    </location>
</feature>
<accession>T0ZIF4</accession>
<dbReference type="EMBL" id="AUZX01010418">
    <property type="protein sequence ID" value="EQD48076.1"/>
    <property type="molecule type" value="Genomic_DNA"/>
</dbReference>
<comment type="caution">
    <text evidence="2">The sequence shown here is derived from an EMBL/GenBank/DDBJ whole genome shotgun (WGS) entry which is preliminary data.</text>
</comment>
<evidence type="ECO:0000313" key="2">
    <source>
        <dbReference type="EMBL" id="EQD48076.1"/>
    </source>
</evidence>
<dbReference type="AlphaFoldDB" id="T0ZIF4"/>
<organism evidence="2">
    <name type="scientific">mine drainage metagenome</name>
    <dbReference type="NCBI Taxonomy" id="410659"/>
    <lineage>
        <taxon>unclassified sequences</taxon>
        <taxon>metagenomes</taxon>
        <taxon>ecological metagenomes</taxon>
    </lineage>
</organism>
<gene>
    <name evidence="2" type="ORF">B1A_14199</name>
</gene>
<name>T0ZIF4_9ZZZZ</name>